<dbReference type="STRING" id="7070.D7EKY4"/>
<dbReference type="OrthoDB" id="5945655at2759"/>
<dbReference type="Pfam" id="PF00110">
    <property type="entry name" value="wnt"/>
    <property type="match status" value="1"/>
</dbReference>
<keyword evidence="6 9" id="KW-0879">Wnt signaling pathway</keyword>
<dbReference type="FunFam" id="3.30.2460.20:FF:000006">
    <property type="entry name" value="Protein Wnt"/>
    <property type="match status" value="1"/>
</dbReference>
<dbReference type="OMA" id="NGIQECK"/>
<evidence type="ECO:0000256" key="4">
    <source>
        <dbReference type="ARBA" id="ARBA00022525"/>
    </source>
</evidence>
<comment type="subcellular location">
    <subcellularLocation>
        <location evidence="1 9">Secreted</location>
        <location evidence="1 9">Extracellular space</location>
        <location evidence="1 9">Extracellular matrix</location>
    </subcellularLocation>
</comment>
<evidence type="ECO:0000256" key="9">
    <source>
        <dbReference type="RuleBase" id="RU003500"/>
    </source>
</evidence>
<dbReference type="GO" id="GO:0005615">
    <property type="term" value="C:extracellular space"/>
    <property type="evidence" value="ECO:0000318"/>
    <property type="project" value="GO_Central"/>
</dbReference>
<evidence type="ECO:0000256" key="5">
    <source>
        <dbReference type="ARBA" id="ARBA00022530"/>
    </source>
</evidence>
<dbReference type="PANTHER" id="PTHR12027:SF81">
    <property type="entry name" value="WNT INHIBITOR OF DORSAL PROTEIN"/>
    <property type="match status" value="1"/>
</dbReference>
<evidence type="ECO:0000256" key="3">
    <source>
        <dbReference type="ARBA" id="ARBA00022473"/>
    </source>
</evidence>
<dbReference type="GO" id="GO:0030182">
    <property type="term" value="P:neuron differentiation"/>
    <property type="evidence" value="ECO:0000318"/>
    <property type="project" value="GO_Central"/>
</dbReference>
<dbReference type="eggNOG" id="KOG3913">
    <property type="taxonomic scope" value="Eukaryota"/>
</dbReference>
<keyword evidence="8" id="KW-0449">Lipoprotein</keyword>
<feature type="signal peptide" evidence="10">
    <location>
        <begin position="1"/>
        <end position="23"/>
    </location>
</feature>
<evidence type="ECO:0000256" key="7">
    <source>
        <dbReference type="ARBA" id="ARBA00023157"/>
    </source>
</evidence>
<reference evidence="11 12" key="2">
    <citation type="journal article" date="2010" name="Nucleic Acids Res.">
        <title>BeetleBase in 2010: revisions to provide comprehensive genomic information for Tribolium castaneum.</title>
        <authorList>
            <person name="Kim H.S."/>
            <person name="Murphy T."/>
            <person name="Xia J."/>
            <person name="Caragea D."/>
            <person name="Park Y."/>
            <person name="Beeman R.W."/>
            <person name="Lorenzen M.D."/>
            <person name="Butcher S."/>
            <person name="Manak J.R."/>
            <person name="Brown S.J."/>
        </authorList>
    </citation>
    <scope>NUCLEOTIDE SEQUENCE [LARGE SCALE GENOMIC DNA]</scope>
    <source>
        <strain evidence="11 12">Georgia GA2</strain>
    </source>
</reference>
<keyword evidence="7" id="KW-1015">Disulfide bond</keyword>
<dbReference type="PhylomeDB" id="D7EKY4"/>
<dbReference type="InParanoid" id="D7EKY4"/>
<dbReference type="InterPro" id="IPR043158">
    <property type="entry name" value="Wnt_C"/>
</dbReference>
<evidence type="ECO:0000313" key="12">
    <source>
        <dbReference type="Proteomes" id="UP000007266"/>
    </source>
</evidence>
<dbReference type="CDD" id="cd19340">
    <property type="entry name" value="Wnt_Wnt8"/>
    <property type="match status" value="1"/>
</dbReference>
<dbReference type="Proteomes" id="UP000007266">
    <property type="component" value="Unassembled WGS sequence"/>
</dbReference>
<dbReference type="GO" id="GO:0005125">
    <property type="term" value="F:cytokine activity"/>
    <property type="evidence" value="ECO:0000318"/>
    <property type="project" value="GO_Central"/>
</dbReference>
<accession>D7EKY4</accession>
<dbReference type="GO" id="GO:0005109">
    <property type="term" value="F:frizzled binding"/>
    <property type="evidence" value="ECO:0000318"/>
    <property type="project" value="GO_Central"/>
</dbReference>
<dbReference type="Gene3D" id="3.30.2460.20">
    <property type="match status" value="1"/>
</dbReference>
<evidence type="ECO:0000256" key="1">
    <source>
        <dbReference type="ARBA" id="ARBA00004498"/>
    </source>
</evidence>
<keyword evidence="4" id="KW-0964">Secreted</keyword>
<comment type="similarity">
    <text evidence="2 9">Belongs to the Wnt family.</text>
</comment>
<dbReference type="GO" id="GO:0045165">
    <property type="term" value="P:cell fate commitment"/>
    <property type="evidence" value="ECO:0000318"/>
    <property type="project" value="GO_Central"/>
</dbReference>
<organism evidence="11 12">
    <name type="scientific">Tribolium castaneum</name>
    <name type="common">Red flour beetle</name>
    <dbReference type="NCBI Taxonomy" id="7070"/>
    <lineage>
        <taxon>Eukaryota</taxon>
        <taxon>Metazoa</taxon>
        <taxon>Ecdysozoa</taxon>
        <taxon>Arthropoda</taxon>
        <taxon>Hexapoda</taxon>
        <taxon>Insecta</taxon>
        <taxon>Pterygota</taxon>
        <taxon>Neoptera</taxon>
        <taxon>Endopterygota</taxon>
        <taxon>Coleoptera</taxon>
        <taxon>Polyphaga</taxon>
        <taxon>Cucujiformia</taxon>
        <taxon>Tenebrionidae</taxon>
        <taxon>Tenebrionidae incertae sedis</taxon>
        <taxon>Tribolium</taxon>
    </lineage>
</organism>
<evidence type="ECO:0000256" key="2">
    <source>
        <dbReference type="ARBA" id="ARBA00005683"/>
    </source>
</evidence>
<protein>
    <recommendedName>
        <fullName evidence="9">Protein Wnt</fullName>
    </recommendedName>
</protein>
<dbReference type="InterPro" id="IPR005817">
    <property type="entry name" value="Wnt"/>
</dbReference>
<dbReference type="PROSITE" id="PS00246">
    <property type="entry name" value="WNT1"/>
    <property type="match status" value="1"/>
</dbReference>
<dbReference type="PANTHER" id="PTHR12027">
    <property type="entry name" value="WNT RELATED"/>
    <property type="match status" value="1"/>
</dbReference>
<proteinExistence type="inferred from homology"/>
<evidence type="ECO:0000256" key="10">
    <source>
        <dbReference type="SAM" id="SignalP"/>
    </source>
</evidence>
<gene>
    <name evidence="11" type="primary">AUGUSTUS-3.0.2_02386</name>
    <name evidence="11" type="ORF">TcasGA2_TC002386</name>
</gene>
<evidence type="ECO:0000256" key="6">
    <source>
        <dbReference type="ARBA" id="ARBA00022687"/>
    </source>
</evidence>
<keyword evidence="5" id="KW-0272">Extracellular matrix</keyword>
<reference evidence="11 12" key="1">
    <citation type="journal article" date="2008" name="Nature">
        <title>The genome of the model beetle and pest Tribolium castaneum.</title>
        <authorList>
            <consortium name="Tribolium Genome Sequencing Consortium"/>
            <person name="Richards S."/>
            <person name="Gibbs R.A."/>
            <person name="Weinstock G.M."/>
            <person name="Brown S.J."/>
            <person name="Denell R."/>
            <person name="Beeman R.W."/>
            <person name="Gibbs R."/>
            <person name="Beeman R.W."/>
            <person name="Brown S.J."/>
            <person name="Bucher G."/>
            <person name="Friedrich M."/>
            <person name="Grimmelikhuijzen C.J."/>
            <person name="Klingler M."/>
            <person name="Lorenzen M."/>
            <person name="Richards S."/>
            <person name="Roth S."/>
            <person name="Schroder R."/>
            <person name="Tautz D."/>
            <person name="Zdobnov E.M."/>
            <person name="Muzny D."/>
            <person name="Gibbs R.A."/>
            <person name="Weinstock G.M."/>
            <person name="Attaway T."/>
            <person name="Bell S."/>
            <person name="Buhay C.J."/>
            <person name="Chandrabose M.N."/>
            <person name="Chavez D."/>
            <person name="Clerk-Blankenburg K.P."/>
            <person name="Cree A."/>
            <person name="Dao M."/>
            <person name="Davis C."/>
            <person name="Chacko J."/>
            <person name="Dinh H."/>
            <person name="Dugan-Rocha S."/>
            <person name="Fowler G."/>
            <person name="Garner T.T."/>
            <person name="Garnes J."/>
            <person name="Gnirke A."/>
            <person name="Hawes A."/>
            <person name="Hernandez J."/>
            <person name="Hines S."/>
            <person name="Holder M."/>
            <person name="Hume J."/>
            <person name="Jhangiani S.N."/>
            <person name="Joshi V."/>
            <person name="Khan Z.M."/>
            <person name="Jackson L."/>
            <person name="Kovar C."/>
            <person name="Kowis A."/>
            <person name="Lee S."/>
            <person name="Lewis L.R."/>
            <person name="Margolis J."/>
            <person name="Morgan M."/>
            <person name="Nazareth L.V."/>
            <person name="Nguyen N."/>
            <person name="Okwuonu G."/>
            <person name="Parker D."/>
            <person name="Richards S."/>
            <person name="Ruiz S.J."/>
            <person name="Santibanez J."/>
            <person name="Savard J."/>
            <person name="Scherer S.E."/>
            <person name="Schneider B."/>
            <person name="Sodergren E."/>
            <person name="Tautz D."/>
            <person name="Vattahil S."/>
            <person name="Villasana D."/>
            <person name="White C.S."/>
            <person name="Wright R."/>
            <person name="Park Y."/>
            <person name="Beeman R.W."/>
            <person name="Lord J."/>
            <person name="Oppert B."/>
            <person name="Lorenzen M."/>
            <person name="Brown S."/>
            <person name="Wang L."/>
            <person name="Savard J."/>
            <person name="Tautz D."/>
            <person name="Richards S."/>
            <person name="Weinstock G."/>
            <person name="Gibbs R.A."/>
            <person name="Liu Y."/>
            <person name="Worley K."/>
            <person name="Weinstock G."/>
            <person name="Elsik C.G."/>
            <person name="Reese J.T."/>
            <person name="Elhaik E."/>
            <person name="Landan G."/>
            <person name="Graur D."/>
            <person name="Arensburger P."/>
            <person name="Atkinson P."/>
            <person name="Beeman R.W."/>
            <person name="Beidler J."/>
            <person name="Brown S.J."/>
            <person name="Demuth J.P."/>
            <person name="Drury D.W."/>
            <person name="Du Y.Z."/>
            <person name="Fujiwara H."/>
            <person name="Lorenzen M."/>
            <person name="Maselli V."/>
            <person name="Osanai M."/>
            <person name="Park Y."/>
            <person name="Robertson H.M."/>
            <person name="Tu Z."/>
            <person name="Wang J.J."/>
            <person name="Wang S."/>
            <person name="Richards S."/>
            <person name="Song H."/>
            <person name="Zhang L."/>
            <person name="Sodergren E."/>
            <person name="Werner D."/>
            <person name="Stanke M."/>
            <person name="Morgenstern B."/>
            <person name="Solovyev V."/>
            <person name="Kosarev P."/>
            <person name="Brown G."/>
            <person name="Chen H.C."/>
            <person name="Ermolaeva O."/>
            <person name="Hlavina W."/>
            <person name="Kapustin Y."/>
            <person name="Kiryutin B."/>
            <person name="Kitts P."/>
            <person name="Maglott D."/>
            <person name="Pruitt K."/>
            <person name="Sapojnikov V."/>
            <person name="Souvorov A."/>
            <person name="Mackey A.J."/>
            <person name="Waterhouse R.M."/>
            <person name="Wyder S."/>
            <person name="Zdobnov E.M."/>
            <person name="Zdobnov E.M."/>
            <person name="Wyder S."/>
            <person name="Kriventseva E.V."/>
            <person name="Kadowaki T."/>
            <person name="Bork P."/>
            <person name="Aranda M."/>
            <person name="Bao R."/>
            <person name="Beermann A."/>
            <person name="Berns N."/>
            <person name="Bolognesi R."/>
            <person name="Bonneton F."/>
            <person name="Bopp D."/>
            <person name="Brown S.J."/>
            <person name="Bucher G."/>
            <person name="Butts T."/>
            <person name="Chaumot A."/>
            <person name="Denell R.E."/>
            <person name="Ferrier D.E."/>
            <person name="Friedrich M."/>
            <person name="Gordon C.M."/>
            <person name="Jindra M."/>
            <person name="Klingler M."/>
            <person name="Lan Q."/>
            <person name="Lattorff H.M."/>
            <person name="Laudet V."/>
            <person name="von Levetsow C."/>
            <person name="Liu Z."/>
            <person name="Lutz R."/>
            <person name="Lynch J.A."/>
            <person name="da Fonseca R.N."/>
            <person name="Posnien N."/>
            <person name="Reuter R."/>
            <person name="Roth S."/>
            <person name="Savard J."/>
            <person name="Schinko J.B."/>
            <person name="Schmitt C."/>
            <person name="Schoppmeier M."/>
            <person name="Schroder R."/>
            <person name="Shippy T.D."/>
            <person name="Simonnet F."/>
            <person name="Marques-Souza H."/>
            <person name="Tautz D."/>
            <person name="Tomoyasu Y."/>
            <person name="Trauner J."/>
            <person name="Van der Zee M."/>
            <person name="Vervoort M."/>
            <person name="Wittkopp N."/>
            <person name="Wimmer E.A."/>
            <person name="Yang X."/>
            <person name="Jones A.K."/>
            <person name="Sattelle D.B."/>
            <person name="Ebert P.R."/>
            <person name="Nelson D."/>
            <person name="Scott J.G."/>
            <person name="Beeman R.W."/>
            <person name="Muthukrishnan S."/>
            <person name="Kramer K.J."/>
            <person name="Arakane Y."/>
            <person name="Beeman R.W."/>
            <person name="Zhu Q."/>
            <person name="Hogenkamp D."/>
            <person name="Dixit R."/>
            <person name="Oppert B."/>
            <person name="Jiang H."/>
            <person name="Zou Z."/>
            <person name="Marshall J."/>
            <person name="Elpidina E."/>
            <person name="Vinokurov K."/>
            <person name="Oppert C."/>
            <person name="Zou Z."/>
            <person name="Evans J."/>
            <person name="Lu Z."/>
            <person name="Zhao P."/>
            <person name="Sumathipala N."/>
            <person name="Altincicek B."/>
            <person name="Vilcinskas A."/>
            <person name="Williams M."/>
            <person name="Hultmark D."/>
            <person name="Hetru C."/>
            <person name="Jiang H."/>
            <person name="Grimmelikhuijzen C.J."/>
            <person name="Hauser F."/>
            <person name="Cazzamali G."/>
            <person name="Williamson M."/>
            <person name="Park Y."/>
            <person name="Li B."/>
            <person name="Tanaka Y."/>
            <person name="Predel R."/>
            <person name="Neupert S."/>
            <person name="Schachtner J."/>
            <person name="Verleyen P."/>
            <person name="Raible F."/>
            <person name="Bork P."/>
            <person name="Friedrich M."/>
            <person name="Walden K.K."/>
            <person name="Robertson H.M."/>
            <person name="Angeli S."/>
            <person name="Foret S."/>
            <person name="Bucher G."/>
            <person name="Schuetz S."/>
            <person name="Maleszka R."/>
            <person name="Wimmer E.A."/>
            <person name="Beeman R.W."/>
            <person name="Lorenzen M."/>
            <person name="Tomoyasu Y."/>
            <person name="Miller S.C."/>
            <person name="Grossmann D."/>
            <person name="Bucher G."/>
        </authorList>
    </citation>
    <scope>NUCLEOTIDE SEQUENCE [LARGE SCALE GENOMIC DNA]</scope>
    <source>
        <strain evidence="11 12">Georgia GA2</strain>
    </source>
</reference>
<evidence type="ECO:0000256" key="8">
    <source>
        <dbReference type="ARBA" id="ARBA00023288"/>
    </source>
</evidence>
<dbReference type="GO" id="GO:0060070">
    <property type="term" value="P:canonical Wnt signaling pathway"/>
    <property type="evidence" value="ECO:0000318"/>
    <property type="project" value="GO_Central"/>
</dbReference>
<dbReference type="SMR" id="D7EKY4"/>
<dbReference type="EMBL" id="KQ971615">
    <property type="protein sequence ID" value="EFA11738.1"/>
    <property type="molecule type" value="Genomic_DNA"/>
</dbReference>
<feature type="chain" id="PRO_5003095079" description="Protein Wnt" evidence="10">
    <location>
        <begin position="24"/>
        <end position="347"/>
    </location>
</feature>
<sequence>MSTKIFPLVVTFLLSINVSSCWSTTINSLFKSKTILQFNQDLNPVIIESVANGAQMAMDECRNVFKWDRWNCPQSAFSRQNNHLATKEKAYTNAIITAGIIYSITRDCSQGVIKGCGCDPKLRKNIYQEAKTKNLERDWTWGGCSDDSSFGEELVLKLLEDNEESSDAQAFINRHNNRIGREIIREKMLKTCKCHGVSGSCSFQTCWMQMPTFPEIAKQLRERYDRAIMISFERVQGALTLGNSARHMPLESAGDVLPNLLYLEKSPDFCLSNNSTGWPGTRGRTCSRTTSASMAERKSCRNLCRSCGFRVRKQEKKVTKRCNCKFIWCCEVECDVCVEYVNEFTCH</sequence>
<keyword evidence="12" id="KW-1185">Reference proteome</keyword>
<keyword evidence="3 9" id="KW-0217">Developmental protein</keyword>
<comment type="function">
    <text evidence="9">Ligand for members of the frizzled family of seven transmembrane receptors.</text>
</comment>
<dbReference type="AlphaFoldDB" id="D7EKY4"/>
<keyword evidence="10" id="KW-0732">Signal</keyword>
<dbReference type="SMART" id="SM00097">
    <property type="entry name" value="WNT1"/>
    <property type="match status" value="1"/>
</dbReference>
<evidence type="ECO:0000313" key="11">
    <source>
        <dbReference type="EMBL" id="EFA11738.1"/>
    </source>
</evidence>
<dbReference type="InterPro" id="IPR018161">
    <property type="entry name" value="Wnt_CS"/>
</dbReference>
<dbReference type="PRINTS" id="PR01349">
    <property type="entry name" value="WNTPROTEIN"/>
</dbReference>
<name>D7EKY4_TRICA</name>
<dbReference type="HOGENOM" id="CLU_033039_1_0_1"/>